<dbReference type="PANTHER" id="PTHR48207:SF3">
    <property type="entry name" value="SUCCINATE--HYDROXYMETHYLGLUTARATE COA-TRANSFERASE"/>
    <property type="match status" value="1"/>
</dbReference>
<dbReference type="PANTHER" id="PTHR48207">
    <property type="entry name" value="SUCCINATE--HYDROXYMETHYLGLUTARATE COA-TRANSFERASE"/>
    <property type="match status" value="1"/>
</dbReference>
<dbReference type="Pfam" id="PF02515">
    <property type="entry name" value="CoA_transf_3"/>
    <property type="match status" value="1"/>
</dbReference>
<proteinExistence type="predicted"/>
<dbReference type="InterPro" id="IPR023606">
    <property type="entry name" value="CoA-Trfase_III_dom_1_sf"/>
</dbReference>
<dbReference type="SUPFAM" id="SSF89796">
    <property type="entry name" value="CoA-transferase family III (CaiB/BaiF)"/>
    <property type="match status" value="1"/>
</dbReference>
<organism evidence="2 3">
    <name type="scientific">Caballeronia ptereochthonis</name>
    <dbReference type="NCBI Taxonomy" id="1777144"/>
    <lineage>
        <taxon>Bacteria</taxon>
        <taxon>Pseudomonadati</taxon>
        <taxon>Pseudomonadota</taxon>
        <taxon>Betaproteobacteria</taxon>
        <taxon>Burkholderiales</taxon>
        <taxon>Burkholderiaceae</taxon>
        <taxon>Caballeronia</taxon>
    </lineage>
</organism>
<dbReference type="Proteomes" id="UP000054978">
    <property type="component" value="Unassembled WGS sequence"/>
</dbReference>
<comment type="caution">
    <text evidence="2">The sequence shown here is derived from an EMBL/GenBank/DDBJ whole genome shotgun (WGS) entry which is preliminary data.</text>
</comment>
<dbReference type="Gene3D" id="3.30.1540.10">
    <property type="entry name" value="formyl-coa transferase, domain 3"/>
    <property type="match status" value="1"/>
</dbReference>
<dbReference type="STRING" id="1777144.AWB83_02601"/>
<evidence type="ECO:0000313" key="3">
    <source>
        <dbReference type="Proteomes" id="UP000054978"/>
    </source>
</evidence>
<accession>A0A158AZK9</accession>
<dbReference type="EMBL" id="FCOB02000010">
    <property type="protein sequence ID" value="SAK63235.1"/>
    <property type="molecule type" value="Genomic_DNA"/>
</dbReference>
<dbReference type="InterPro" id="IPR050483">
    <property type="entry name" value="CoA-transferase_III_domain"/>
</dbReference>
<keyword evidence="1" id="KW-0808">Transferase</keyword>
<keyword evidence="3" id="KW-1185">Reference proteome</keyword>
<evidence type="ECO:0000256" key="1">
    <source>
        <dbReference type="ARBA" id="ARBA00022679"/>
    </source>
</evidence>
<dbReference type="AlphaFoldDB" id="A0A158AZK9"/>
<dbReference type="GO" id="GO:0008410">
    <property type="term" value="F:CoA-transferase activity"/>
    <property type="evidence" value="ECO:0007669"/>
    <property type="project" value="TreeGrafter"/>
</dbReference>
<name>A0A158AZK9_9BURK</name>
<dbReference type="OrthoDB" id="5294844at2"/>
<reference evidence="2" key="1">
    <citation type="submission" date="2016-01" db="EMBL/GenBank/DDBJ databases">
        <authorList>
            <person name="Peeters C."/>
        </authorList>
    </citation>
    <scope>NUCLEOTIDE SEQUENCE [LARGE SCALE GENOMIC DNA]</scope>
    <source>
        <strain evidence="2">LMG 29326</strain>
    </source>
</reference>
<sequence>MKVLEGINVLDFGRFIAGPFCSALLADYGADVIRIDRVGGGEDRFIVPVTEQGEGALFLQVNRNKRSMTLDLDSPEGREIVRKLVANADVVVANMPPRTLRSLGLDYESLRSIKPDIILVASSAFGNNEAVRDRVGFDGVGQALSGAVHIAGTPDQPQKAMVPVVDFATAFSCALGVMLALYERQRSGIGQEVSASLLCTGLNMASGALIEEALLGLDRHAMRNRASGYAPSDIFKARDGWFITQVIGRPMFQRWTQLVGRPDLLDDPRFADDTLRGENGELLSDVMTGWCADKTLAEALDALEQARIPASPVNSPRQVLQDETIKAAEVIRWMDYPGAPKKVPIFATPVSLSRTPPEIRFRPPLTGEHTDEILADIGVDAKAIVDLRARKII</sequence>
<dbReference type="Gene3D" id="3.40.50.10540">
    <property type="entry name" value="Crotonobetainyl-coa:carnitine coa-transferase, domain 1"/>
    <property type="match status" value="1"/>
</dbReference>
<dbReference type="RefSeq" id="WP_087045886.1">
    <property type="nucleotide sequence ID" value="NZ_FCOB02000010.1"/>
</dbReference>
<evidence type="ECO:0000313" key="2">
    <source>
        <dbReference type="EMBL" id="SAK63235.1"/>
    </source>
</evidence>
<gene>
    <name evidence="2" type="ORF">AWB83_02601</name>
</gene>
<dbReference type="InterPro" id="IPR003673">
    <property type="entry name" value="CoA-Trfase_fam_III"/>
</dbReference>
<protein>
    <submittedName>
        <fullName evidence="2">L-carnitine dehydratase/bile acid-inducible protein F</fullName>
    </submittedName>
</protein>
<dbReference type="InterPro" id="IPR044855">
    <property type="entry name" value="CoA-Trfase_III_dom3_sf"/>
</dbReference>